<dbReference type="FunFam" id="3.40.50.720:FF:000084">
    <property type="entry name" value="Short-chain dehydrogenase reductase"/>
    <property type="match status" value="1"/>
</dbReference>
<comment type="caution">
    <text evidence="3">The sequence shown here is derived from an EMBL/GenBank/DDBJ whole genome shotgun (WGS) entry which is preliminary data.</text>
</comment>
<proteinExistence type="inferred from homology"/>
<evidence type="ECO:0000313" key="3">
    <source>
        <dbReference type="EMBL" id="GAN78447.1"/>
    </source>
</evidence>
<name>A0A0D6P9V2_9PROT</name>
<dbReference type="RefSeq" id="WP_084623905.1">
    <property type="nucleotide sequence ID" value="NZ_BANB01000863.1"/>
</dbReference>
<keyword evidence="4" id="KW-1185">Reference proteome</keyword>
<dbReference type="GO" id="GO:0016616">
    <property type="term" value="F:oxidoreductase activity, acting on the CH-OH group of donors, NAD or NADP as acceptor"/>
    <property type="evidence" value="ECO:0007669"/>
    <property type="project" value="TreeGrafter"/>
</dbReference>
<dbReference type="EMBL" id="BANB01000863">
    <property type="protein sequence ID" value="GAN78447.1"/>
    <property type="molecule type" value="Genomic_DNA"/>
</dbReference>
<dbReference type="Proteomes" id="UP000032680">
    <property type="component" value="Unassembled WGS sequence"/>
</dbReference>
<dbReference type="AlphaFoldDB" id="A0A0D6P9V2"/>
<dbReference type="OrthoDB" id="9804774at2"/>
<dbReference type="PRINTS" id="PR00080">
    <property type="entry name" value="SDRFAMILY"/>
</dbReference>
<protein>
    <submittedName>
        <fullName evidence="3">Oxidoreductase/short-chain dehydrogenase/reductase SDR</fullName>
    </submittedName>
</protein>
<accession>A0A0D6P9V2</accession>
<dbReference type="NCBIfam" id="NF005559">
    <property type="entry name" value="PRK07231.1"/>
    <property type="match status" value="1"/>
</dbReference>
<evidence type="ECO:0000313" key="4">
    <source>
        <dbReference type="Proteomes" id="UP000032680"/>
    </source>
</evidence>
<dbReference type="InterPro" id="IPR036291">
    <property type="entry name" value="NAD(P)-bd_dom_sf"/>
</dbReference>
<reference evidence="3 4" key="1">
    <citation type="submission" date="2012-11" db="EMBL/GenBank/DDBJ databases">
        <title>Whole genome sequence of Acidisphaera rubrifaciens HS-AP3.</title>
        <authorList>
            <person name="Azuma Y."/>
            <person name="Higashiura N."/>
            <person name="Hirakawa H."/>
            <person name="Matsushita K."/>
        </authorList>
    </citation>
    <scope>NUCLEOTIDE SEQUENCE [LARGE SCALE GENOMIC DNA]</scope>
    <source>
        <strain evidence="3 4">HS-AP3</strain>
    </source>
</reference>
<organism evidence="3 4">
    <name type="scientific">Acidisphaera rubrifaciens HS-AP3</name>
    <dbReference type="NCBI Taxonomy" id="1231350"/>
    <lineage>
        <taxon>Bacteria</taxon>
        <taxon>Pseudomonadati</taxon>
        <taxon>Pseudomonadota</taxon>
        <taxon>Alphaproteobacteria</taxon>
        <taxon>Acetobacterales</taxon>
        <taxon>Acetobacteraceae</taxon>
        <taxon>Acidisphaera</taxon>
    </lineage>
</organism>
<dbReference type="InterPro" id="IPR020904">
    <property type="entry name" value="Sc_DH/Rdtase_CS"/>
</dbReference>
<evidence type="ECO:0000256" key="2">
    <source>
        <dbReference type="ARBA" id="ARBA00023002"/>
    </source>
</evidence>
<dbReference type="PANTHER" id="PTHR42760:SF133">
    <property type="entry name" value="3-OXOACYL-[ACYL-CARRIER-PROTEIN] REDUCTASE"/>
    <property type="match status" value="1"/>
</dbReference>
<dbReference type="PANTHER" id="PTHR42760">
    <property type="entry name" value="SHORT-CHAIN DEHYDROGENASES/REDUCTASES FAMILY MEMBER"/>
    <property type="match status" value="1"/>
</dbReference>
<dbReference type="Pfam" id="PF13561">
    <property type="entry name" value="adh_short_C2"/>
    <property type="match status" value="1"/>
</dbReference>
<dbReference type="Gene3D" id="3.40.50.720">
    <property type="entry name" value="NAD(P)-binding Rossmann-like Domain"/>
    <property type="match status" value="1"/>
</dbReference>
<evidence type="ECO:0000256" key="1">
    <source>
        <dbReference type="ARBA" id="ARBA00006484"/>
    </source>
</evidence>
<dbReference type="InterPro" id="IPR002347">
    <property type="entry name" value="SDR_fam"/>
</dbReference>
<comment type="similarity">
    <text evidence="1">Belongs to the short-chain dehydrogenases/reductases (SDR) family.</text>
</comment>
<dbReference type="PROSITE" id="PS00061">
    <property type="entry name" value="ADH_SHORT"/>
    <property type="match status" value="1"/>
</dbReference>
<dbReference type="PRINTS" id="PR00081">
    <property type="entry name" value="GDHRDH"/>
</dbReference>
<gene>
    <name evidence="3" type="ORF">Asru_0865_02</name>
</gene>
<keyword evidence="2" id="KW-0560">Oxidoreductase</keyword>
<sequence length="275" mass="28359">MQATDETPDLPPEIIEAANPTAASLFDLTGKVAIVTGGGRGIGRAMAEALAEQGALVVICGRTLATVEAAAAEMRARGLAVEAQRADVGHEPDVIALRDAVMTAQGRIDILVNNAGINPIYRGIEKTSLDDFNRICTTNLTGIFLCCKYLGGEMAAAGAGSIINVTSIAGHVGLLKSVPYCAAKGGAELLTKALALDWAPKGVRVNSLAPGYVETDLTAGLVGHEELSAQLLAQVPQSRYAQPRDMAGAVVFLASDASAFMTGQSLVVDGGWTAR</sequence>
<dbReference type="SUPFAM" id="SSF51735">
    <property type="entry name" value="NAD(P)-binding Rossmann-fold domains"/>
    <property type="match status" value="1"/>
</dbReference>